<feature type="region of interest" description="Disordered" evidence="4">
    <location>
        <begin position="1"/>
        <end position="59"/>
    </location>
</feature>
<feature type="region of interest" description="Disordered" evidence="4">
    <location>
        <begin position="99"/>
        <end position="130"/>
    </location>
</feature>
<feature type="domain" description="K Homology" evidence="5">
    <location>
        <begin position="297"/>
        <end position="389"/>
    </location>
</feature>
<feature type="region of interest" description="Disordered" evidence="4">
    <location>
        <begin position="1275"/>
        <end position="1306"/>
    </location>
</feature>
<organism evidence="6 7">
    <name type="scientific">Tieghemiomyces parasiticus</name>
    <dbReference type="NCBI Taxonomy" id="78921"/>
    <lineage>
        <taxon>Eukaryota</taxon>
        <taxon>Fungi</taxon>
        <taxon>Fungi incertae sedis</taxon>
        <taxon>Zoopagomycota</taxon>
        <taxon>Kickxellomycotina</taxon>
        <taxon>Dimargaritomycetes</taxon>
        <taxon>Dimargaritales</taxon>
        <taxon>Dimargaritaceae</taxon>
        <taxon>Tieghemiomyces</taxon>
    </lineage>
</organism>
<comment type="caution">
    <text evidence="6">The sequence shown here is derived from an EMBL/GenBank/DDBJ whole genome shotgun (WGS) entry which is preliminary data.</text>
</comment>
<dbReference type="Gene3D" id="3.30.1370.10">
    <property type="entry name" value="K Homology domain, type 1"/>
    <property type="match status" value="12"/>
</dbReference>
<evidence type="ECO:0000313" key="7">
    <source>
        <dbReference type="Proteomes" id="UP001150569"/>
    </source>
</evidence>
<keyword evidence="2 3" id="KW-0694">RNA-binding</keyword>
<dbReference type="SUPFAM" id="SSF54791">
    <property type="entry name" value="Eukaryotic type KH-domain (KH-domain type I)"/>
    <property type="match status" value="9"/>
</dbReference>
<evidence type="ECO:0000256" key="3">
    <source>
        <dbReference type="PROSITE-ProRule" id="PRU00117"/>
    </source>
</evidence>
<dbReference type="Pfam" id="PF00013">
    <property type="entry name" value="KH_1"/>
    <property type="match status" value="9"/>
</dbReference>
<feature type="domain" description="K Homology" evidence="5">
    <location>
        <begin position="133"/>
        <end position="207"/>
    </location>
</feature>
<feature type="compositionally biased region" description="Low complexity" evidence="4">
    <location>
        <begin position="18"/>
        <end position="31"/>
    </location>
</feature>
<evidence type="ECO:0000256" key="4">
    <source>
        <dbReference type="SAM" id="MobiDB-lite"/>
    </source>
</evidence>
<evidence type="ECO:0000313" key="6">
    <source>
        <dbReference type="EMBL" id="KAJ1917682.1"/>
    </source>
</evidence>
<feature type="domain" description="K Homology" evidence="5">
    <location>
        <begin position="639"/>
        <end position="723"/>
    </location>
</feature>
<dbReference type="InterPro" id="IPR057778">
    <property type="entry name" value="KH_Vigilin_N"/>
</dbReference>
<dbReference type="CDD" id="cd22408">
    <property type="entry name" value="KH-I_Vigilin_rpt4"/>
    <property type="match status" value="1"/>
</dbReference>
<dbReference type="InterPro" id="IPR004088">
    <property type="entry name" value="KH_dom_type_1"/>
</dbReference>
<keyword evidence="7" id="KW-1185">Reference proteome</keyword>
<dbReference type="Proteomes" id="UP001150569">
    <property type="component" value="Unassembled WGS sequence"/>
</dbReference>
<dbReference type="PROSITE" id="PS50084">
    <property type="entry name" value="KH_TYPE_1"/>
    <property type="match status" value="11"/>
</dbReference>
<dbReference type="CDD" id="cd00105">
    <property type="entry name" value="KH-I"/>
    <property type="match status" value="1"/>
</dbReference>
<feature type="compositionally biased region" description="Low complexity" evidence="4">
    <location>
        <begin position="48"/>
        <end position="59"/>
    </location>
</feature>
<accession>A0A9W8A3V9</accession>
<sequence length="1338" mass="144020">MDSSPDLNQRANAPLPPSLQLQQLHLAAASPSQPPSGDAFPTARSRFAAAPEGAAAPTNSTASAFAAAAAAATAAPVVAVTVSPSLDLDSEDMFPTLSASSTGSGVKGSWGGPRSAASLAATGPTPAPPRRDNLVTEILDLPMVHPPRQKELGEKGGVGELVRQVMKKTGTQIDVSTASQTRTMTFLIRGKPESARQAKRELMATLASRVTVTLQVPSFVRPFILGTRGKTLNAITARTGTKIHIPRRDEGPPSKGDHGHDDEEDYDAVSDITITGDLEGVSQAKAEIEKIVNEKTSKRVARLTHIPTAFFPLLAGAHNALATRLAESHQVKVRVPFVLPLSDPIDQAFGTDSDAASAAPPGRPEPAIVVSGEKDAVDAAVEEINELYEQLNLTTRTIMITIPKRQHRFLVGPKGATIQEVLETTGCSMELAPAADPSESVVIRGPENRLMDALTLVMEKAGAIQVDTLDLLAMHATADPVTHARRVLRYLAARSKLKKLETEHSAQIFLPRAPRREADYVVEVVTKDILNLVQARQALVELLKSLPPAHFAVCHVEPHTHGHLIGRNGANVQRLQVSHGVDVVFPERDEQSAEVVLVYESNPRVDCFIHDRRRHELAIAELLREVGDELVRTSREAAELVVRTVIVPTRFHRLVIGPKGTTLAQITGEDTPVTVNVGANPHGGKAARGRAVESDEAASDAIMVKGPADEVDRIVTEIERIARDAEEDERRNSHVEQLRVPQEHLPHIIGRNGVNITRLKDEHQVRVDIENKAGADTPRELATVTVRGTPENARAFKAAFQAVVDRLTDSTTATVAIDRRHHPALIGSQGRLVRQLEEKHNVFLKFPRGHGGRTDEEGDETSGDHRAQGPNDIVVKGGRKGVEAAKRELLDLARHEEANNQSVTFTIPAHVLPHVVGRSGAHVNEIKNATGTRIDLGTASGDNSEVPVTVRGTSKGIKEAQARIEAVANEQASQVTVHLDVAPEHHRTLIGAGGAKIRDLVKACGGNGELVSGPGSCRVFFPRKNATGDEARDVTIKGDRAVVEKVQRELESIVNELGQRVCVTVHIPVSEHPLIIGRGGATLREIQARHQVEIDFASTQRGRPAKSAGESSPEFDPTLVKIHGRPEHAEAAAQDLQNRVRMQTSLTVPLYVHQIVGGSHSTLWRALRNDLNVYIDPANKTVTGEPTTYAATHPADPEDTDPSDPRPNPVFETGTIDWVLKGTGKVVEKALARCQKATTDLELDYIKLPSLYHRHVIGKAGANVTRIRKETGCQLEFPKKSGPGGHGGPSPPMRAGSTGGPNTVVPNSESEWVALIGSPESIENAKVIIDEVIEEADY</sequence>
<feature type="domain" description="K Homology" evidence="5">
    <location>
        <begin position="809"/>
        <end position="894"/>
    </location>
</feature>
<feature type="compositionally biased region" description="Basic and acidic residues" evidence="4">
    <location>
        <begin position="246"/>
        <end position="261"/>
    </location>
</feature>
<evidence type="ECO:0000256" key="1">
    <source>
        <dbReference type="ARBA" id="ARBA00022737"/>
    </source>
</evidence>
<evidence type="ECO:0000256" key="2">
    <source>
        <dbReference type="ARBA" id="ARBA00022884"/>
    </source>
</evidence>
<feature type="region of interest" description="Disordered" evidence="4">
    <location>
        <begin position="846"/>
        <end position="875"/>
    </location>
</feature>
<name>A0A9W8A3V9_9FUNG</name>
<dbReference type="SMART" id="SM00322">
    <property type="entry name" value="KH"/>
    <property type="match status" value="12"/>
</dbReference>
<feature type="region of interest" description="Disordered" evidence="4">
    <location>
        <begin position="1182"/>
        <end position="1208"/>
    </location>
</feature>
<dbReference type="OrthoDB" id="10027144at2759"/>
<feature type="compositionally biased region" description="Low complexity" evidence="4">
    <location>
        <begin position="115"/>
        <end position="124"/>
    </location>
</feature>
<gene>
    <name evidence="6" type="ORF">IWQ60_007713</name>
</gene>
<feature type="domain" description="K Homology" evidence="5">
    <location>
        <begin position="208"/>
        <end position="293"/>
    </location>
</feature>
<dbReference type="GO" id="GO:0003723">
    <property type="term" value="F:RNA binding"/>
    <property type="evidence" value="ECO:0007669"/>
    <property type="project" value="UniProtKB-UniRule"/>
</dbReference>
<dbReference type="InterPro" id="IPR036612">
    <property type="entry name" value="KH_dom_type_1_sf"/>
</dbReference>
<feature type="domain" description="K Homology" evidence="5">
    <location>
        <begin position="732"/>
        <end position="805"/>
    </location>
</feature>
<keyword evidence="1" id="KW-0677">Repeat</keyword>
<protein>
    <recommendedName>
        <fullName evidence="5">K Homology domain-containing protein</fullName>
    </recommendedName>
</protein>
<feature type="domain" description="K Homology" evidence="5">
    <location>
        <begin position="1240"/>
        <end position="1334"/>
    </location>
</feature>
<feature type="domain" description="K Homology" evidence="5">
    <location>
        <begin position="548"/>
        <end position="631"/>
    </location>
</feature>
<dbReference type="Pfam" id="PF24668">
    <property type="entry name" value="KH_Vigilin"/>
    <property type="match status" value="1"/>
</dbReference>
<feature type="domain" description="K Homology" evidence="5">
    <location>
        <begin position="1059"/>
        <end position="1141"/>
    </location>
</feature>
<feature type="compositionally biased region" description="Polar residues" evidence="4">
    <location>
        <begin position="1"/>
        <end position="11"/>
    </location>
</feature>
<feature type="region of interest" description="Disordered" evidence="4">
    <location>
        <begin position="240"/>
        <end position="264"/>
    </location>
</feature>
<feature type="domain" description="K Homology" evidence="5">
    <location>
        <begin position="394"/>
        <end position="462"/>
    </location>
</feature>
<evidence type="ECO:0000259" key="5">
    <source>
        <dbReference type="SMART" id="SM00322"/>
    </source>
</evidence>
<proteinExistence type="predicted"/>
<feature type="domain" description="K Homology" evidence="5">
    <location>
        <begin position="973"/>
        <end position="1055"/>
    </location>
</feature>
<dbReference type="PANTHER" id="PTHR10288">
    <property type="entry name" value="KH DOMAIN CONTAINING RNA BINDING PROTEIN"/>
    <property type="match status" value="1"/>
</dbReference>
<dbReference type="Pfam" id="PF22952">
    <property type="entry name" value="KH_11"/>
    <property type="match status" value="1"/>
</dbReference>
<dbReference type="InterPro" id="IPR054548">
    <property type="entry name" value="SCP160-like_KH"/>
</dbReference>
<dbReference type="InterPro" id="IPR004087">
    <property type="entry name" value="KH_dom"/>
</dbReference>
<reference evidence="6" key="1">
    <citation type="submission" date="2022-07" db="EMBL/GenBank/DDBJ databases">
        <title>Phylogenomic reconstructions and comparative analyses of Kickxellomycotina fungi.</title>
        <authorList>
            <person name="Reynolds N.K."/>
            <person name="Stajich J.E."/>
            <person name="Barry K."/>
            <person name="Grigoriev I.V."/>
            <person name="Crous P."/>
            <person name="Smith M.E."/>
        </authorList>
    </citation>
    <scope>NUCLEOTIDE SEQUENCE</scope>
    <source>
        <strain evidence="6">RSA 861</strain>
    </source>
</reference>
<feature type="domain" description="K Homology" evidence="5">
    <location>
        <begin position="899"/>
        <end position="969"/>
    </location>
</feature>
<dbReference type="EMBL" id="JANBPT010000532">
    <property type="protein sequence ID" value="KAJ1917682.1"/>
    <property type="molecule type" value="Genomic_DNA"/>
</dbReference>